<protein>
    <submittedName>
        <fullName evidence="2">Uncharacterized protein</fullName>
    </submittedName>
</protein>
<dbReference type="AlphaFoldDB" id="A0AA85JQ69"/>
<dbReference type="WBParaSite" id="TREG1_46200.1">
    <property type="protein sequence ID" value="TREG1_46200.1"/>
    <property type="gene ID" value="TREG1_46200"/>
</dbReference>
<sequence length="461" mass="53277">MRCPQTCGRTNHTNIGRRIQLKCGSCQQQIRNIYKFLQLYSRLDVKNKCNCNDESIHAFIHETNKMLNEDLESSLMKEVEDVLSKAHITLLPQTQGKSVALLESEKSMSKSERRRTTCESKTQREINTTVVKQKKYIPAHMKAPYKADILSKRQPVKLLRKVKKYIGESKEHKIVECNEHKKSIQREYAQNMHRVIYSHVVCTCSQIQTGQEATLVRQLDKDFLRLRTLLLRTEQLGRWEDGGILLKLYRKAITASVHIPTEKCIFAGGLLHKFFSFLQFIDTQIENPDEICWIQSVLSRFIYMLNTLKLIVSRVDCGSMNTRVSSKYSDHDSSAEDDPVSAWFASRQPLKSFVPPNAYEAYMTIGRCSSKSRISRLSALKLYPYLCIFKGNKKEIQMFTNLWSELESIQIDLEFLNTFKSNLPELLPDLFDHTENRASAFRDLYSLVCESSPSVLKSNLC</sequence>
<dbReference type="Proteomes" id="UP000050795">
    <property type="component" value="Unassembled WGS sequence"/>
</dbReference>
<proteinExistence type="predicted"/>
<reference evidence="1" key="1">
    <citation type="submission" date="2022-06" db="EMBL/GenBank/DDBJ databases">
        <authorList>
            <person name="Berger JAMES D."/>
            <person name="Berger JAMES D."/>
        </authorList>
    </citation>
    <scope>NUCLEOTIDE SEQUENCE [LARGE SCALE GENOMIC DNA]</scope>
</reference>
<keyword evidence="1" id="KW-1185">Reference proteome</keyword>
<evidence type="ECO:0000313" key="2">
    <source>
        <dbReference type="WBParaSite" id="TREG1_46200.1"/>
    </source>
</evidence>
<accession>A0AA85JQ69</accession>
<evidence type="ECO:0000313" key="1">
    <source>
        <dbReference type="Proteomes" id="UP000050795"/>
    </source>
</evidence>
<name>A0AA85JQ69_TRIRE</name>
<organism evidence="1 2">
    <name type="scientific">Trichobilharzia regenti</name>
    <name type="common">Nasal bird schistosome</name>
    <dbReference type="NCBI Taxonomy" id="157069"/>
    <lineage>
        <taxon>Eukaryota</taxon>
        <taxon>Metazoa</taxon>
        <taxon>Spiralia</taxon>
        <taxon>Lophotrochozoa</taxon>
        <taxon>Platyhelminthes</taxon>
        <taxon>Trematoda</taxon>
        <taxon>Digenea</taxon>
        <taxon>Strigeidida</taxon>
        <taxon>Schistosomatoidea</taxon>
        <taxon>Schistosomatidae</taxon>
        <taxon>Trichobilharzia</taxon>
    </lineage>
</organism>
<reference evidence="2" key="2">
    <citation type="submission" date="2023-11" db="UniProtKB">
        <authorList>
            <consortium name="WormBaseParasite"/>
        </authorList>
    </citation>
    <scope>IDENTIFICATION</scope>
</reference>